<evidence type="ECO:0000256" key="1">
    <source>
        <dbReference type="ARBA" id="ARBA00006484"/>
    </source>
</evidence>
<dbReference type="PANTHER" id="PTHR44196">
    <property type="entry name" value="DEHYDROGENASE/REDUCTASE SDR FAMILY MEMBER 7B"/>
    <property type="match status" value="1"/>
</dbReference>
<organism evidence="4 5">
    <name type="scientific">Parabacteroides acidifaciens</name>
    <dbReference type="NCBI Taxonomy" id="2290935"/>
    <lineage>
        <taxon>Bacteria</taxon>
        <taxon>Pseudomonadati</taxon>
        <taxon>Bacteroidota</taxon>
        <taxon>Bacteroidia</taxon>
        <taxon>Bacteroidales</taxon>
        <taxon>Tannerellaceae</taxon>
        <taxon>Parabacteroides</taxon>
    </lineage>
</organism>
<comment type="caution">
    <text evidence="4">The sequence shown here is derived from an EMBL/GenBank/DDBJ whole genome shotgun (WGS) entry which is preliminary data.</text>
</comment>
<dbReference type="RefSeq" id="WP_115498274.1">
    <property type="nucleotide sequence ID" value="NZ_JACRTI010000005.1"/>
</dbReference>
<dbReference type="PRINTS" id="PR00081">
    <property type="entry name" value="GDHRDH"/>
</dbReference>
<proteinExistence type="inferred from homology"/>
<reference evidence="3 6" key="2">
    <citation type="submission" date="2020-08" db="EMBL/GenBank/DDBJ databases">
        <title>Genome public.</title>
        <authorList>
            <person name="Liu C."/>
            <person name="Sun Q."/>
        </authorList>
    </citation>
    <scope>NUCLEOTIDE SEQUENCE [LARGE SCALE GENOMIC DNA]</scope>
    <source>
        <strain evidence="3 6">426_9</strain>
    </source>
</reference>
<evidence type="ECO:0000313" key="6">
    <source>
        <dbReference type="Proteomes" id="UP000629596"/>
    </source>
</evidence>
<name>A0A3D8HHN5_9BACT</name>
<dbReference type="SUPFAM" id="SSF51735">
    <property type="entry name" value="NAD(P)-binding Rossmann-fold domains"/>
    <property type="match status" value="1"/>
</dbReference>
<dbReference type="EMBL" id="JACRTI010000005">
    <property type="protein sequence ID" value="MBC8600756.1"/>
    <property type="molecule type" value="Genomic_DNA"/>
</dbReference>
<dbReference type="Pfam" id="PF00106">
    <property type="entry name" value="adh_short"/>
    <property type="match status" value="1"/>
</dbReference>
<keyword evidence="6" id="KW-1185">Reference proteome</keyword>
<dbReference type="EMBL" id="QREV01000005">
    <property type="protein sequence ID" value="RDU50486.1"/>
    <property type="molecule type" value="Genomic_DNA"/>
</dbReference>
<dbReference type="GO" id="GO:0016020">
    <property type="term" value="C:membrane"/>
    <property type="evidence" value="ECO:0007669"/>
    <property type="project" value="TreeGrafter"/>
</dbReference>
<dbReference type="Proteomes" id="UP000629596">
    <property type="component" value="Unassembled WGS sequence"/>
</dbReference>
<dbReference type="Gene3D" id="3.40.50.720">
    <property type="entry name" value="NAD(P)-binding Rossmann-like Domain"/>
    <property type="match status" value="1"/>
</dbReference>
<evidence type="ECO:0000256" key="2">
    <source>
        <dbReference type="ARBA" id="ARBA00023002"/>
    </source>
</evidence>
<dbReference type="GO" id="GO:0016491">
    <property type="term" value="F:oxidoreductase activity"/>
    <property type="evidence" value="ECO:0007669"/>
    <property type="project" value="UniProtKB-KW"/>
</dbReference>
<keyword evidence="2" id="KW-0560">Oxidoreductase</keyword>
<dbReference type="InterPro" id="IPR020904">
    <property type="entry name" value="Sc_DH/Rdtase_CS"/>
</dbReference>
<protein>
    <submittedName>
        <fullName evidence="4">SDR family NAD(P)-dependent oxidoreductase</fullName>
    </submittedName>
</protein>
<dbReference type="AlphaFoldDB" id="A0A3D8HHN5"/>
<sequence length="243" mass="26833">MSKNAIVIGATSGIGRSVAECLAAHGYRVGITGRRIELLQEMEQAAPDSFVAMQMDVMQLEQSVGQLKELIARLGDLDLLMINSGIGDLDRELDFAIERRTIETNVLGMTNLAVYGTHYFINRKAGHLVLMSSVASIRGSKIAPAYNASKAFISNYAEGLRQKVNGLPITVTDIRPGFVDTALGQTYPIHFWLSTPDEAAADIYKAICKKKKIAYISGRWKWAAYMMRLIPVGVYCRMGKRLQ</sequence>
<dbReference type="Proteomes" id="UP000256321">
    <property type="component" value="Unassembled WGS sequence"/>
</dbReference>
<comment type="similarity">
    <text evidence="1">Belongs to the short-chain dehydrogenases/reductases (SDR) family.</text>
</comment>
<accession>A0A3D8HHN5</accession>
<evidence type="ECO:0000313" key="3">
    <source>
        <dbReference type="EMBL" id="MBC8600756.1"/>
    </source>
</evidence>
<dbReference type="InterPro" id="IPR036291">
    <property type="entry name" value="NAD(P)-bd_dom_sf"/>
</dbReference>
<evidence type="ECO:0000313" key="4">
    <source>
        <dbReference type="EMBL" id="RDU50486.1"/>
    </source>
</evidence>
<dbReference type="InterPro" id="IPR002347">
    <property type="entry name" value="SDR_fam"/>
</dbReference>
<dbReference type="PANTHER" id="PTHR44196:SF3">
    <property type="entry name" value="SHORT CHAIN DEHYDROGENASE FAMILY PROTEIN"/>
    <property type="match status" value="1"/>
</dbReference>
<evidence type="ECO:0000313" key="5">
    <source>
        <dbReference type="Proteomes" id="UP000256321"/>
    </source>
</evidence>
<dbReference type="PROSITE" id="PS00061">
    <property type="entry name" value="ADH_SHORT"/>
    <property type="match status" value="1"/>
</dbReference>
<gene>
    <name evidence="4" type="ORF">DWU89_03410</name>
    <name evidence="3" type="ORF">H8784_03365</name>
</gene>
<reference evidence="4 5" key="1">
    <citation type="submission" date="2018-07" db="EMBL/GenBank/DDBJ databases">
        <title>Parabacteroides acidifaciens nov. sp., isolated from human feces.</title>
        <authorList>
            <person name="Wang Y.J."/>
        </authorList>
    </citation>
    <scope>NUCLEOTIDE SEQUENCE [LARGE SCALE GENOMIC DNA]</scope>
    <source>
        <strain evidence="4 5">426-9</strain>
    </source>
</reference>